<organism evidence="13 14">
    <name type="scientific">Megalodesulfovibrio gigas (strain ATCC 19364 / DSM 1382 / NCIMB 9332 / VKM B-1759)</name>
    <name type="common">Desulfovibrio gigas</name>
    <dbReference type="NCBI Taxonomy" id="1121448"/>
    <lineage>
        <taxon>Bacteria</taxon>
        <taxon>Pseudomonadati</taxon>
        <taxon>Thermodesulfobacteriota</taxon>
        <taxon>Desulfovibrionia</taxon>
        <taxon>Desulfovibrionales</taxon>
        <taxon>Desulfovibrionaceae</taxon>
        <taxon>Megalodesulfovibrio</taxon>
    </lineage>
</organism>
<dbReference type="InterPro" id="IPR012337">
    <property type="entry name" value="RNaseH-like_sf"/>
</dbReference>
<evidence type="ECO:0000256" key="6">
    <source>
        <dbReference type="ARBA" id="ARBA00022722"/>
    </source>
</evidence>
<comment type="similarity">
    <text evidence="3 11">Belongs to the RNase H family.</text>
</comment>
<evidence type="ECO:0000259" key="12">
    <source>
        <dbReference type="PROSITE" id="PS50879"/>
    </source>
</evidence>
<dbReference type="InterPro" id="IPR022892">
    <property type="entry name" value="RNaseHI"/>
</dbReference>
<dbReference type="NCBIfam" id="NF001236">
    <property type="entry name" value="PRK00203.1"/>
    <property type="match status" value="1"/>
</dbReference>
<dbReference type="InterPro" id="IPR036397">
    <property type="entry name" value="RNaseH_sf"/>
</dbReference>
<evidence type="ECO:0000256" key="9">
    <source>
        <dbReference type="ARBA" id="ARBA00022801"/>
    </source>
</evidence>
<comment type="function">
    <text evidence="2 11">Endonuclease that specifically degrades the RNA of RNA-DNA hybrids.</text>
</comment>
<protein>
    <recommendedName>
        <fullName evidence="5 11">Ribonuclease H</fullName>
        <shortName evidence="11">RNase H</shortName>
        <ecNumber evidence="5 11">3.1.26.4</ecNumber>
    </recommendedName>
</protein>
<feature type="binding site" evidence="11">
    <location>
        <position position="131"/>
    </location>
    <ligand>
        <name>Mg(2+)</name>
        <dbReference type="ChEBI" id="CHEBI:18420"/>
        <label>2</label>
    </ligand>
</feature>
<dbReference type="GO" id="GO:0000287">
    <property type="term" value="F:magnesium ion binding"/>
    <property type="evidence" value="ECO:0007669"/>
    <property type="project" value="UniProtKB-UniRule"/>
</dbReference>
<evidence type="ECO:0000313" key="14">
    <source>
        <dbReference type="Proteomes" id="UP000016587"/>
    </source>
</evidence>
<keyword evidence="6 11" id="KW-0540">Nuclease</keyword>
<gene>
    <name evidence="11" type="primary">rnhA</name>
    <name evidence="13" type="ORF">DGI_3133</name>
</gene>
<name>T2GFW6_MEGG1</name>
<evidence type="ECO:0000256" key="7">
    <source>
        <dbReference type="ARBA" id="ARBA00022723"/>
    </source>
</evidence>
<dbReference type="EC" id="3.1.26.4" evidence="5 11"/>
<reference evidence="14" key="2">
    <citation type="submission" date="2013-07" db="EMBL/GenBank/DDBJ databases">
        <authorList>
            <person name="Morais-Silva F.O."/>
            <person name="Rezende A.M."/>
            <person name="Pimentel C."/>
            <person name="Resende D.M."/>
            <person name="Santos C.I."/>
            <person name="Clemente C."/>
            <person name="de Oliveira L.M."/>
            <person name="da Silva S.M."/>
            <person name="Costa D.A."/>
            <person name="Varela-Raposo A."/>
            <person name="Horacio E.C.A."/>
            <person name="Matos M."/>
            <person name="Flores O."/>
            <person name="Ruiz J.C."/>
            <person name="Rodrigues-Pousada C."/>
        </authorList>
    </citation>
    <scope>NUCLEOTIDE SEQUENCE [LARGE SCALE GENOMIC DNA]</scope>
    <source>
        <strain evidence="14">ATCC 19364 / DSM 1382 / NCIMB 9332 / VKM B-1759</strain>
    </source>
</reference>
<keyword evidence="8 11" id="KW-0255">Endonuclease</keyword>
<feature type="binding site" evidence="11">
    <location>
        <position position="44"/>
    </location>
    <ligand>
        <name>Mg(2+)</name>
        <dbReference type="ChEBI" id="CHEBI:18420"/>
        <label>1</label>
    </ligand>
</feature>
<feature type="binding site" evidence="11">
    <location>
        <position position="6"/>
    </location>
    <ligand>
        <name>Mg(2+)</name>
        <dbReference type="ChEBI" id="CHEBI:18420"/>
        <label>2</label>
    </ligand>
</feature>
<dbReference type="eggNOG" id="COG0328">
    <property type="taxonomic scope" value="Bacteria"/>
</dbReference>
<feature type="binding site" evidence="11">
    <location>
        <position position="66"/>
    </location>
    <ligand>
        <name>Mg(2+)</name>
        <dbReference type="ChEBI" id="CHEBI:18420"/>
        <label>1</label>
    </ligand>
</feature>
<dbReference type="STRING" id="1121448.DGI_3133"/>
<keyword evidence="14" id="KW-1185">Reference proteome</keyword>
<comment type="subunit">
    <text evidence="4 11">Monomer.</text>
</comment>
<sequence length="150" mass="17028">MIIYTDGSCLGNPGPGGWAAILRWNGHAKELSGGHNPTTNNRMEMLAAIMALDSLKRNCTVELYTDSRYLRDGIEKKWLAGWKRRGWLTADKKPVKNQDLWRRLDELITRHKVTMHWVEGHAGHPENERCDVLAKTAASKRNQPPDPGYP</sequence>
<dbReference type="PANTHER" id="PTHR10642">
    <property type="entry name" value="RIBONUCLEASE H1"/>
    <property type="match status" value="1"/>
</dbReference>
<keyword evidence="11" id="KW-0963">Cytoplasm</keyword>
<accession>T2GFW6</accession>
<evidence type="ECO:0000256" key="4">
    <source>
        <dbReference type="ARBA" id="ARBA00011245"/>
    </source>
</evidence>
<dbReference type="Gene3D" id="3.30.420.10">
    <property type="entry name" value="Ribonuclease H-like superfamily/Ribonuclease H"/>
    <property type="match status" value="1"/>
</dbReference>
<dbReference type="HOGENOM" id="CLU_030894_6_2_7"/>
<dbReference type="PROSITE" id="PS50879">
    <property type="entry name" value="RNASE_H_1"/>
    <property type="match status" value="1"/>
</dbReference>
<evidence type="ECO:0000256" key="10">
    <source>
        <dbReference type="ARBA" id="ARBA00022842"/>
    </source>
</evidence>
<evidence type="ECO:0000256" key="1">
    <source>
        <dbReference type="ARBA" id="ARBA00000077"/>
    </source>
</evidence>
<dbReference type="KEGG" id="dgg:DGI_3133"/>
<dbReference type="PANTHER" id="PTHR10642:SF26">
    <property type="entry name" value="RIBONUCLEASE H1"/>
    <property type="match status" value="1"/>
</dbReference>
<dbReference type="GO" id="GO:0005737">
    <property type="term" value="C:cytoplasm"/>
    <property type="evidence" value="ECO:0007669"/>
    <property type="project" value="UniProtKB-SubCell"/>
</dbReference>
<evidence type="ECO:0000313" key="13">
    <source>
        <dbReference type="EMBL" id="AGW14847.1"/>
    </source>
</evidence>
<evidence type="ECO:0000256" key="5">
    <source>
        <dbReference type="ARBA" id="ARBA00012180"/>
    </source>
</evidence>
<dbReference type="SUPFAM" id="SSF53098">
    <property type="entry name" value="Ribonuclease H-like"/>
    <property type="match status" value="1"/>
</dbReference>
<dbReference type="GO" id="GO:0004523">
    <property type="term" value="F:RNA-DNA hybrid ribonuclease activity"/>
    <property type="evidence" value="ECO:0007669"/>
    <property type="project" value="UniProtKB-UniRule"/>
</dbReference>
<dbReference type="HAMAP" id="MF_00042">
    <property type="entry name" value="RNase_H"/>
    <property type="match status" value="1"/>
</dbReference>
<comment type="catalytic activity">
    <reaction evidence="1 11">
        <text>Endonucleolytic cleavage to 5'-phosphomonoester.</text>
        <dbReference type="EC" id="3.1.26.4"/>
    </reaction>
</comment>
<dbReference type="GO" id="GO:0043137">
    <property type="term" value="P:DNA replication, removal of RNA primer"/>
    <property type="evidence" value="ECO:0007669"/>
    <property type="project" value="TreeGrafter"/>
</dbReference>
<evidence type="ECO:0000256" key="8">
    <source>
        <dbReference type="ARBA" id="ARBA00022759"/>
    </source>
</evidence>
<dbReference type="EMBL" id="CP006585">
    <property type="protein sequence ID" value="AGW14847.1"/>
    <property type="molecule type" value="Genomic_DNA"/>
</dbReference>
<reference evidence="13 14" key="1">
    <citation type="journal article" date="2013" name="J. Bacteriol.">
        <title>Roles of HynAB and Ech, the only two hydrogenases found in the model sulfate reducer Desulfovibrio gigas.</title>
        <authorList>
            <person name="Morais-Silva F.O."/>
            <person name="Santos C.I."/>
            <person name="Rodrigues R."/>
            <person name="Pereira I.A."/>
            <person name="Rodrigues-Pousada C."/>
        </authorList>
    </citation>
    <scope>NUCLEOTIDE SEQUENCE [LARGE SCALE GENOMIC DNA]</scope>
    <source>
        <strain evidence="14">ATCC 19364 / DSM 1382 / NCIMB 9332 / VKM B-1759</strain>
    </source>
</reference>
<comment type="subcellular location">
    <subcellularLocation>
        <location evidence="11">Cytoplasm</location>
    </subcellularLocation>
</comment>
<evidence type="ECO:0000256" key="2">
    <source>
        <dbReference type="ARBA" id="ARBA00004065"/>
    </source>
</evidence>
<dbReference type="GO" id="GO:0003676">
    <property type="term" value="F:nucleic acid binding"/>
    <property type="evidence" value="ECO:0007669"/>
    <property type="project" value="InterPro"/>
</dbReference>
<dbReference type="Pfam" id="PF00075">
    <property type="entry name" value="RNase_H"/>
    <property type="match status" value="1"/>
</dbReference>
<feature type="domain" description="RNase H type-1" evidence="12">
    <location>
        <begin position="1"/>
        <end position="139"/>
    </location>
</feature>
<keyword evidence="7 11" id="KW-0479">Metal-binding</keyword>
<keyword evidence="9 11" id="KW-0378">Hydrolase</keyword>
<keyword evidence="10 11" id="KW-0460">Magnesium</keyword>
<proteinExistence type="inferred from homology"/>
<dbReference type="AlphaFoldDB" id="T2GFW6"/>
<dbReference type="FunFam" id="3.30.420.10:FF:000089">
    <property type="entry name" value="Ribonuclease H"/>
    <property type="match status" value="1"/>
</dbReference>
<dbReference type="CDD" id="cd09278">
    <property type="entry name" value="RNase_HI_prokaryote_like"/>
    <property type="match status" value="1"/>
</dbReference>
<feature type="binding site" evidence="11">
    <location>
        <position position="6"/>
    </location>
    <ligand>
        <name>Mg(2+)</name>
        <dbReference type="ChEBI" id="CHEBI:18420"/>
        <label>1</label>
    </ligand>
</feature>
<comment type="cofactor">
    <cofactor evidence="11">
        <name>Mg(2+)</name>
        <dbReference type="ChEBI" id="CHEBI:18420"/>
    </cofactor>
    <text evidence="11">Binds 1 Mg(2+) ion per subunit. May bind a second metal ion at a regulatory site, or after substrate binding.</text>
</comment>
<dbReference type="PATRIC" id="fig|1121448.10.peg.3094"/>
<dbReference type="Proteomes" id="UP000016587">
    <property type="component" value="Chromosome"/>
</dbReference>
<evidence type="ECO:0000256" key="11">
    <source>
        <dbReference type="HAMAP-Rule" id="MF_00042"/>
    </source>
</evidence>
<dbReference type="InterPro" id="IPR050092">
    <property type="entry name" value="RNase_H"/>
</dbReference>
<evidence type="ECO:0000256" key="3">
    <source>
        <dbReference type="ARBA" id="ARBA00005300"/>
    </source>
</evidence>
<dbReference type="InterPro" id="IPR002156">
    <property type="entry name" value="RNaseH_domain"/>
</dbReference>